<dbReference type="GO" id="GO:0016405">
    <property type="term" value="F:CoA-ligase activity"/>
    <property type="evidence" value="ECO:0007669"/>
    <property type="project" value="TreeGrafter"/>
</dbReference>
<dbReference type="Pfam" id="PF00501">
    <property type="entry name" value="AMP-binding"/>
    <property type="match status" value="1"/>
</dbReference>
<dbReference type="InterPro" id="IPR045851">
    <property type="entry name" value="AMP-bd_C_sf"/>
</dbReference>
<dbReference type="EMBL" id="JABXXO010000010">
    <property type="protein sequence ID" value="KAF7767894.1"/>
    <property type="molecule type" value="Genomic_DNA"/>
</dbReference>
<dbReference type="InterPro" id="IPR042099">
    <property type="entry name" value="ANL_N_sf"/>
</dbReference>
<dbReference type="CDD" id="cd05911">
    <property type="entry name" value="Firefly_Luc_like"/>
    <property type="match status" value="1"/>
</dbReference>
<dbReference type="Gene3D" id="3.40.50.12780">
    <property type="entry name" value="N-terminal domain of ligase-like"/>
    <property type="match status" value="1"/>
</dbReference>
<name>A0A8H7C8E6_AGABI</name>
<reference evidence="3 4" key="1">
    <citation type="journal article" name="Sci. Rep.">
        <title>Telomere-to-telomere assembled and centromere annotated genomes of the two main subspecies of the button mushroom Agaricus bisporus reveal especially polymorphic chromosome ends.</title>
        <authorList>
            <person name="Sonnenberg A.S.M."/>
            <person name="Sedaghat-Telgerd N."/>
            <person name="Lavrijssen B."/>
            <person name="Ohm R.A."/>
            <person name="Hendrickx P.M."/>
            <person name="Scholtmeijer K."/>
            <person name="Baars J.J.P."/>
            <person name="van Peer A."/>
        </authorList>
    </citation>
    <scope>NUCLEOTIDE SEQUENCE [LARGE SCALE GENOMIC DNA]</scope>
    <source>
        <strain evidence="3 4">H119_p4</strain>
    </source>
</reference>
<dbReference type="InterPro" id="IPR020845">
    <property type="entry name" value="AMP-binding_CS"/>
</dbReference>
<proteinExistence type="predicted"/>
<dbReference type="AlphaFoldDB" id="A0A8H7C8E6"/>
<evidence type="ECO:0000313" key="3">
    <source>
        <dbReference type="EMBL" id="KAF7767894.1"/>
    </source>
</evidence>
<dbReference type="PROSITE" id="PS00455">
    <property type="entry name" value="AMP_BINDING"/>
    <property type="match status" value="1"/>
</dbReference>
<organism evidence="3 4">
    <name type="scientific">Agaricus bisporus var. burnettii</name>
    <dbReference type="NCBI Taxonomy" id="192524"/>
    <lineage>
        <taxon>Eukaryota</taxon>
        <taxon>Fungi</taxon>
        <taxon>Dikarya</taxon>
        <taxon>Basidiomycota</taxon>
        <taxon>Agaricomycotina</taxon>
        <taxon>Agaricomycetes</taxon>
        <taxon>Agaricomycetidae</taxon>
        <taxon>Agaricales</taxon>
        <taxon>Agaricineae</taxon>
        <taxon>Agaricaceae</taxon>
        <taxon>Agaricus</taxon>
    </lineage>
</organism>
<comment type="caution">
    <text evidence="3">The sequence shown here is derived from an EMBL/GenBank/DDBJ whole genome shotgun (WGS) entry which is preliminary data.</text>
</comment>
<dbReference type="InterPro" id="IPR025110">
    <property type="entry name" value="AMP-bd_C"/>
</dbReference>
<accession>A0A8H7C8E6</accession>
<feature type="domain" description="AMP-dependent synthetase/ligase" evidence="1">
    <location>
        <begin position="76"/>
        <end position="458"/>
    </location>
</feature>
<protein>
    <submittedName>
        <fullName evidence="3">Uncharacterized protein</fullName>
    </submittedName>
</protein>
<dbReference type="Proteomes" id="UP000629468">
    <property type="component" value="Unassembled WGS sequence"/>
</dbReference>
<evidence type="ECO:0000259" key="2">
    <source>
        <dbReference type="Pfam" id="PF13193"/>
    </source>
</evidence>
<dbReference type="SUPFAM" id="SSF56801">
    <property type="entry name" value="Acetyl-CoA synthetase-like"/>
    <property type="match status" value="1"/>
</dbReference>
<evidence type="ECO:0000259" key="1">
    <source>
        <dbReference type="Pfam" id="PF00501"/>
    </source>
</evidence>
<dbReference type="PANTHER" id="PTHR24096:SF422">
    <property type="entry name" value="BCDNA.GH02901"/>
    <property type="match status" value="1"/>
</dbReference>
<dbReference type="InterPro" id="IPR000873">
    <property type="entry name" value="AMP-dep_synth/lig_dom"/>
</dbReference>
<dbReference type="Gene3D" id="3.30.300.30">
    <property type="match status" value="1"/>
</dbReference>
<feature type="domain" description="AMP-binding enzyme C-terminal" evidence="2">
    <location>
        <begin position="508"/>
        <end position="595"/>
    </location>
</feature>
<dbReference type="PANTHER" id="PTHR24096">
    <property type="entry name" value="LONG-CHAIN-FATTY-ACID--COA LIGASE"/>
    <property type="match status" value="1"/>
</dbReference>
<evidence type="ECO:0000313" key="4">
    <source>
        <dbReference type="Proteomes" id="UP000629468"/>
    </source>
</evidence>
<sequence length="620" mass="67937">MDIFVAPTFVKPSGLLYHADNRMELSAFPVQFVAAAMTDLYTSKISQLPHIPDDMSVAQFMLYCQHEVRPPIDDDLPCLVESRTGKTLNLAQLRRYTFGLANALRSDYNIGKDDRVMILSPNTIDYPLVAWSIHRLGGIITCSNPQFTADELCHQLRTANVTFMIVHSTVLDVSLHAARVCGLPDDRIILLDQPGYAVGNLSTSKYTPMPPRGMVPDLIAKGSNIPCCFTEQTFQRGEGKHRVALLAWSSGTTGTPKAVAISHYGVIANVVQMAAQSSNSRASHYGPGDSVIGVLPFFHVAGFVISIHFMLFRSLKLIVMPKYDLLDMLDIVARHKVSHLLLVPPQAVALSKYPHLDNYDLKSLKHIATGAAPLSPDVQKDLHTIFPTLRIGQIYGTTELTAVAAMLSADQQQGPLGSGGRLLPGTEARVVRPDGTPSDPDELGELLLKSPAAALGYWGNASATQETFIDGWVRTGDQVIVTPDQEVYVLDRIKEFIKVRGFQVAPAELEGSLLGHPDIIDCCVVGVEDERSGEVPLAYVVLSADAKKRSLEGPQMASDISESIQHFIAEKKARYKHLTGGVQFIDTLPRNGSGKLLRRILRQRAREDKKHVPDPCQSKL</sequence>
<dbReference type="Pfam" id="PF13193">
    <property type="entry name" value="AMP-binding_C"/>
    <property type="match status" value="1"/>
</dbReference>
<gene>
    <name evidence="3" type="ORF">Agabi119p4_7137</name>
</gene>